<evidence type="ECO:0000313" key="2">
    <source>
        <dbReference type="EMBL" id="MDX6184375.1"/>
    </source>
</evidence>
<dbReference type="PROSITE" id="PS51257">
    <property type="entry name" value="PROKAR_LIPOPROTEIN"/>
    <property type="match status" value="1"/>
</dbReference>
<dbReference type="EMBL" id="JAWXVH010000001">
    <property type="protein sequence ID" value="MDX6184375.1"/>
    <property type="molecule type" value="Genomic_DNA"/>
</dbReference>
<dbReference type="EMBL" id="JAWXVG010000001">
    <property type="protein sequence ID" value="MDX6180775.1"/>
    <property type="molecule type" value="Genomic_DNA"/>
</dbReference>
<dbReference type="SUPFAM" id="SSF82185">
    <property type="entry name" value="Histone H3 K4-specific methyltransferase SET7/9 N-terminal domain"/>
    <property type="match status" value="1"/>
</dbReference>
<dbReference type="Proteomes" id="UP001278738">
    <property type="component" value="Unassembled WGS sequence"/>
</dbReference>
<dbReference type="AlphaFoldDB" id="A0AAJ2VZV0"/>
<keyword evidence="4" id="KW-1185">Reference proteome</keyword>
<reference evidence="2 4" key="1">
    <citation type="submission" date="2023-11" db="EMBL/GenBank/DDBJ databases">
        <title>Unpublished Manusciprt.</title>
        <authorList>
            <person name="Saticioglu I.B."/>
            <person name="Ay H."/>
            <person name="Ajmi N."/>
            <person name="Altun S."/>
            <person name="Duman M."/>
        </authorList>
    </citation>
    <scope>NUCLEOTIDE SEQUENCE</scope>
    <source>
        <strain evidence="1 4">Fl-33</strain>
        <strain evidence="2">Fl-77</strain>
    </source>
</reference>
<organism evidence="2 3">
    <name type="scientific">Flavobacterium flavipigmentatum</name>
    <dbReference type="NCBI Taxonomy" id="2893884"/>
    <lineage>
        <taxon>Bacteria</taxon>
        <taxon>Pseudomonadati</taxon>
        <taxon>Bacteroidota</taxon>
        <taxon>Flavobacteriia</taxon>
        <taxon>Flavobacteriales</taxon>
        <taxon>Flavobacteriaceae</taxon>
        <taxon>Flavobacterium</taxon>
    </lineage>
</organism>
<proteinExistence type="predicted"/>
<evidence type="ECO:0000313" key="4">
    <source>
        <dbReference type="Proteomes" id="UP001278738"/>
    </source>
</evidence>
<name>A0AAJ2VZV0_9FLAO</name>
<evidence type="ECO:0000313" key="1">
    <source>
        <dbReference type="EMBL" id="MDX6180775.1"/>
    </source>
</evidence>
<protein>
    <recommendedName>
        <fullName evidence="5">MORN repeat variant</fullName>
    </recommendedName>
</protein>
<evidence type="ECO:0008006" key="5">
    <source>
        <dbReference type="Google" id="ProtNLM"/>
    </source>
</evidence>
<dbReference type="Gene3D" id="2.20.110.10">
    <property type="entry name" value="Histone H3 K4-specific methyltransferase SET7/9 N-terminal domain"/>
    <property type="match status" value="1"/>
</dbReference>
<accession>A0AAJ2VZV0</accession>
<dbReference type="RefSeq" id="WP_229975476.1">
    <property type="nucleotide sequence ID" value="NZ_CP087133.1"/>
</dbReference>
<gene>
    <name evidence="1" type="ORF">SGQ18_01320</name>
    <name evidence="2" type="ORF">SGQ44_01320</name>
</gene>
<evidence type="ECO:0000313" key="3">
    <source>
        <dbReference type="Proteomes" id="UP001270053"/>
    </source>
</evidence>
<dbReference type="Proteomes" id="UP001270053">
    <property type="component" value="Unassembled WGS sequence"/>
</dbReference>
<comment type="caution">
    <text evidence="2">The sequence shown here is derived from an EMBL/GenBank/DDBJ whole genome shotgun (WGS) entry which is preliminary data.</text>
</comment>
<sequence length="285" mass="33492">MNNKILNLILIFTVGCSFSQNKDFKYFDKNWQETIKDKAFFYRIMPSKKIDNLVLIEDFYINKTPQFQGYSLESDENSHVGDIVWYDENGFDSSVYQYYNVSAPVLTYYYPNGKKLRTVEYKKGKKDGFTILYHQDGTVLMKGKYLEGKPVEGDFEDISTWDDYRRNESEVETDSTIDADPVVVSSVEVITKDSPVEVTTMPKKKTAKKIVKQKIFWINSKQVAQEKWYDPENYRMYPYKQMNYDVNGKLLQSIDKSGFEEYGNRISNGIFYCYYLQNKFAVAIK</sequence>